<dbReference type="AlphaFoldDB" id="A0A645BXC5"/>
<dbReference type="Pfam" id="PF01975">
    <property type="entry name" value="SurE"/>
    <property type="match status" value="1"/>
</dbReference>
<dbReference type="Gene3D" id="3.40.1210.10">
    <property type="entry name" value="Survival protein SurE-like phosphatase/nucleotidase"/>
    <property type="match status" value="1"/>
</dbReference>
<dbReference type="InterPro" id="IPR030048">
    <property type="entry name" value="SurE"/>
</dbReference>
<dbReference type="EC" id="3.1.3.5" evidence="5"/>
<dbReference type="InterPro" id="IPR002828">
    <property type="entry name" value="SurE-like_Pase/nucleotidase"/>
</dbReference>
<dbReference type="InterPro" id="IPR036523">
    <property type="entry name" value="SurE-like_sf"/>
</dbReference>
<dbReference type="GO" id="GO:0046872">
    <property type="term" value="F:metal ion binding"/>
    <property type="evidence" value="ECO:0007669"/>
    <property type="project" value="UniProtKB-KW"/>
</dbReference>
<dbReference type="EMBL" id="VSSQ01021051">
    <property type="protein sequence ID" value="MPM66384.1"/>
    <property type="molecule type" value="Genomic_DNA"/>
</dbReference>
<dbReference type="PANTHER" id="PTHR30457">
    <property type="entry name" value="5'-NUCLEOTIDASE SURE"/>
    <property type="match status" value="1"/>
</dbReference>
<dbReference type="NCBIfam" id="NF001490">
    <property type="entry name" value="PRK00346.1-4"/>
    <property type="match status" value="1"/>
</dbReference>
<name>A0A645BXC5_9ZZZZ</name>
<dbReference type="GO" id="GO:0008253">
    <property type="term" value="F:5'-nucleotidase activity"/>
    <property type="evidence" value="ECO:0007669"/>
    <property type="project" value="UniProtKB-EC"/>
</dbReference>
<feature type="domain" description="Survival protein SurE-like phosphatase/nucleotidase" evidence="4">
    <location>
        <begin position="10"/>
        <end position="195"/>
    </location>
</feature>
<reference evidence="5" key="1">
    <citation type="submission" date="2019-08" db="EMBL/GenBank/DDBJ databases">
        <authorList>
            <person name="Kucharzyk K."/>
            <person name="Murdoch R.W."/>
            <person name="Higgins S."/>
            <person name="Loffler F."/>
        </authorList>
    </citation>
    <scope>NUCLEOTIDE SEQUENCE</scope>
</reference>
<protein>
    <submittedName>
        <fullName evidence="5">5'-nucleotidase SurE</fullName>
        <ecNumber evidence="5">3.1.3.5</ecNumber>
    </submittedName>
</protein>
<proteinExistence type="inferred from homology"/>
<dbReference type="PANTHER" id="PTHR30457:SF0">
    <property type="entry name" value="PHOSPHATASE, PUTATIVE (AFU_ORTHOLOGUE AFUA_4G01070)-RELATED"/>
    <property type="match status" value="1"/>
</dbReference>
<keyword evidence="3 5" id="KW-0378">Hydrolase</keyword>
<evidence type="ECO:0000259" key="4">
    <source>
        <dbReference type="Pfam" id="PF01975"/>
    </source>
</evidence>
<organism evidence="5">
    <name type="scientific">bioreactor metagenome</name>
    <dbReference type="NCBI Taxonomy" id="1076179"/>
    <lineage>
        <taxon>unclassified sequences</taxon>
        <taxon>metagenomes</taxon>
        <taxon>ecological metagenomes</taxon>
    </lineage>
</organism>
<evidence type="ECO:0000256" key="3">
    <source>
        <dbReference type="ARBA" id="ARBA00022801"/>
    </source>
</evidence>
<dbReference type="NCBIfam" id="NF001492">
    <property type="entry name" value="PRK00346.2-2"/>
    <property type="match status" value="1"/>
</dbReference>
<dbReference type="NCBIfam" id="TIGR00087">
    <property type="entry name" value="surE"/>
    <property type="match status" value="1"/>
</dbReference>
<accession>A0A645BXC5</accession>
<evidence type="ECO:0000256" key="1">
    <source>
        <dbReference type="ARBA" id="ARBA00011062"/>
    </source>
</evidence>
<dbReference type="HAMAP" id="MF_00060">
    <property type="entry name" value="SurE"/>
    <property type="match status" value="1"/>
</dbReference>
<evidence type="ECO:0000256" key="2">
    <source>
        <dbReference type="ARBA" id="ARBA00022723"/>
    </source>
</evidence>
<sequence>METTGEKLNILITNDDGVKSKGISALIDMMRPYGDITVVAPFEAMSGMSAALTIGKPLRLTELKSEEGLKIFACSGTPADCVKMAMNQLFSSNPPHLLVSGINHGSNASVASLYSGTLGAAAEGTVYGIPSVGFSLSSHHRDADFSASIHYGKIIIDQYLKNPPKPEIFLNVNFPDKPLNSIKGIKFCHQGKGQWIKEFEERTDPYGFHYYWMTGEFFNLEPDNRESDHNLVEDGYISIVPHKIDTTDYSEVERLSGLWEL</sequence>
<keyword evidence="2" id="KW-0479">Metal-binding</keyword>
<comment type="caution">
    <text evidence="5">The sequence shown here is derived from an EMBL/GenBank/DDBJ whole genome shotgun (WGS) entry which is preliminary data.</text>
</comment>
<evidence type="ECO:0000313" key="5">
    <source>
        <dbReference type="EMBL" id="MPM66384.1"/>
    </source>
</evidence>
<comment type="similarity">
    <text evidence="1">Belongs to the SurE nucleotidase family.</text>
</comment>
<dbReference type="SUPFAM" id="SSF64167">
    <property type="entry name" value="SurE-like"/>
    <property type="match status" value="1"/>
</dbReference>
<gene>
    <name evidence="5" type="primary">surE_25</name>
    <name evidence="5" type="ORF">SDC9_113291</name>
</gene>